<protein>
    <submittedName>
        <fullName evidence="1">Uncharacterized protein</fullName>
    </submittedName>
</protein>
<organism evidence="1">
    <name type="scientific">Uncultured Desulfatiglans sp</name>
    <dbReference type="NCBI Taxonomy" id="1748965"/>
    <lineage>
        <taxon>Bacteria</taxon>
        <taxon>Pseudomonadati</taxon>
        <taxon>Thermodesulfobacteriota</taxon>
        <taxon>Desulfobacteria</taxon>
        <taxon>Desulfatiglandales</taxon>
        <taxon>Desulfatiglandaceae</taxon>
        <taxon>Desulfatiglans</taxon>
        <taxon>environmental samples</taxon>
    </lineage>
</organism>
<dbReference type="AlphaFoldDB" id="A0A653AL94"/>
<name>A0A653AL94_UNCDX</name>
<sequence>MHDDLPLVFAHRKDHPDRVHAHDFRQRLGRWADHVSRFIAALSDPAGYRGLHSGIVQVDPGQLQVGPGLVQSAPGQIPGRYGIIEIGLGHALRLGGTEALKTGLRLEKIRLRLGHLCPGYGDPGFIGGLLYDIKDLPLPDKGALLEIEPFQVPFHPGPEIDGFHGFYMADIFFRGICGLKPYFRYSNQRRRSPAAIIAWAGKAIHRKQHETSHQNG</sequence>
<reference evidence="1" key="1">
    <citation type="submission" date="2018-07" db="EMBL/GenBank/DDBJ databases">
        <authorList>
            <consortium name="Genoscope - CEA"/>
            <person name="William W."/>
        </authorList>
    </citation>
    <scope>NUCLEOTIDE SEQUENCE</scope>
    <source>
        <strain evidence="1">IK1</strain>
    </source>
</reference>
<dbReference type="EMBL" id="UPXX01000036">
    <property type="protein sequence ID" value="VBB48536.1"/>
    <property type="molecule type" value="Genomic_DNA"/>
</dbReference>
<proteinExistence type="predicted"/>
<accession>A0A653AL94</accession>
<gene>
    <name evidence="1" type="ORF">TRIP_B90008</name>
</gene>
<evidence type="ECO:0000313" key="1">
    <source>
        <dbReference type="EMBL" id="VBB48536.1"/>
    </source>
</evidence>